<comment type="similarity">
    <text evidence="4">Belongs to the DegT/DnrJ/EryC1 family.</text>
</comment>
<evidence type="ECO:0000313" key="7">
    <source>
        <dbReference type="Proteomes" id="UP000315983"/>
    </source>
</evidence>
<dbReference type="RefSeq" id="WP_018584037.1">
    <property type="nucleotide sequence ID" value="NZ_BOQM01000015.1"/>
</dbReference>
<dbReference type="InterPro" id="IPR015422">
    <property type="entry name" value="PyrdxlP-dep_Trfase_small"/>
</dbReference>
<dbReference type="GO" id="GO:0000271">
    <property type="term" value="P:polysaccharide biosynthetic process"/>
    <property type="evidence" value="ECO:0007669"/>
    <property type="project" value="TreeGrafter"/>
</dbReference>
<keyword evidence="5" id="KW-0808">Transferase</keyword>
<dbReference type="GO" id="GO:0030170">
    <property type="term" value="F:pyridoxal phosphate binding"/>
    <property type="evidence" value="ECO:0007669"/>
    <property type="project" value="TreeGrafter"/>
</dbReference>
<dbReference type="EMBL" id="BOQM01000015">
    <property type="protein sequence ID" value="GIM85637.1"/>
    <property type="molecule type" value="Genomic_DNA"/>
</dbReference>
<proteinExistence type="inferred from homology"/>
<protein>
    <submittedName>
        <fullName evidence="5">Aminotransferase DegT</fullName>
    </submittedName>
    <submittedName>
        <fullName evidence="6">dTDP-4-amino-4,6-dideoxygalactose transaminase</fullName>
    </submittedName>
</protein>
<dbReference type="InterPro" id="IPR015424">
    <property type="entry name" value="PyrdxlP-dep_Trfase"/>
</dbReference>
<evidence type="ECO:0000313" key="5">
    <source>
        <dbReference type="EMBL" id="GIM85637.1"/>
    </source>
</evidence>
<evidence type="ECO:0000256" key="2">
    <source>
        <dbReference type="PIRSR" id="PIRSR000390-1"/>
    </source>
</evidence>
<dbReference type="InterPro" id="IPR000653">
    <property type="entry name" value="DegT/StrS_aminotransferase"/>
</dbReference>
<keyword evidence="8" id="KW-1185">Reference proteome</keyword>
<evidence type="ECO:0000313" key="8">
    <source>
        <dbReference type="Proteomes" id="UP000677457"/>
    </source>
</evidence>
<reference evidence="5 8" key="2">
    <citation type="submission" date="2021-03" db="EMBL/GenBank/DDBJ databases">
        <title>Whole genome shotgun sequence of Salinispora arenicola NBRC 105043.</title>
        <authorList>
            <person name="Komaki H."/>
            <person name="Tamura T."/>
        </authorList>
    </citation>
    <scope>NUCLEOTIDE SEQUENCE [LARGE SCALE GENOMIC DNA]</scope>
    <source>
        <strain evidence="5 8">NBRC 105043</strain>
    </source>
</reference>
<dbReference type="InterPro" id="IPR015421">
    <property type="entry name" value="PyrdxlP-dep_Trfase_major"/>
</dbReference>
<dbReference type="PIRSF" id="PIRSF000390">
    <property type="entry name" value="PLP_StrS"/>
    <property type="match status" value="1"/>
</dbReference>
<dbReference type="PANTHER" id="PTHR30244:SF34">
    <property type="entry name" value="DTDP-4-AMINO-4,6-DIDEOXYGALACTOSE TRANSAMINASE"/>
    <property type="match status" value="1"/>
</dbReference>
<dbReference type="Gene3D" id="3.90.1150.10">
    <property type="entry name" value="Aspartate Aminotransferase, domain 1"/>
    <property type="match status" value="1"/>
</dbReference>
<dbReference type="AlphaFoldDB" id="A0A542XRE5"/>
<dbReference type="Gene3D" id="3.40.640.10">
    <property type="entry name" value="Type I PLP-dependent aspartate aminotransferase-like (Major domain)"/>
    <property type="match status" value="1"/>
</dbReference>
<dbReference type="Proteomes" id="UP000315983">
    <property type="component" value="Unassembled WGS sequence"/>
</dbReference>
<evidence type="ECO:0000256" key="4">
    <source>
        <dbReference type="RuleBase" id="RU004508"/>
    </source>
</evidence>
<feature type="active site" description="Proton acceptor" evidence="2">
    <location>
        <position position="196"/>
    </location>
</feature>
<reference evidence="6 7" key="1">
    <citation type="submission" date="2019-06" db="EMBL/GenBank/DDBJ databases">
        <title>Sequencing the genomes of 1000 actinobacteria strains.</title>
        <authorList>
            <person name="Klenk H.-P."/>
        </authorList>
    </citation>
    <scope>NUCLEOTIDE SEQUENCE [LARGE SCALE GENOMIC DNA]</scope>
    <source>
        <strain evidence="6 7">DSM 44819</strain>
    </source>
</reference>
<dbReference type="SUPFAM" id="SSF53383">
    <property type="entry name" value="PLP-dependent transferases"/>
    <property type="match status" value="1"/>
</dbReference>
<dbReference type="GO" id="GO:0008483">
    <property type="term" value="F:transaminase activity"/>
    <property type="evidence" value="ECO:0007669"/>
    <property type="project" value="UniProtKB-KW"/>
</dbReference>
<evidence type="ECO:0000256" key="1">
    <source>
        <dbReference type="ARBA" id="ARBA00001933"/>
    </source>
</evidence>
<feature type="modified residue" description="N6-(pyridoxal phosphate)lysine" evidence="3">
    <location>
        <position position="196"/>
    </location>
</feature>
<name>A0A542XRE5_SALAC</name>
<sequence length="378" mass="41400">MIPLFKVAMTPGAADAVTAVLRSGRLEHGPVAANFETALAERIGNPRVLTLNSGTSGLHLAIDLATRPARGSGVPADDVPGEILSTPLTFEGTNWPILASGRRIRWIDVDPRTLNVDLDDLESKISPACRAIMVVHWAGYPVDLNRLRAIVDRAEVRHGIRPVVIEDCAQAWAATYDGLPLGRHGNVSVFSFGALKPLTCGSGGLIVVPDDEMYDRARLRRWFGIDRQADRTTGDYDVADWGFRFYMNDVAAAIGLANLVAADGLIERSRANAAFFDRELAGVPGLRQTERSPDREPSHWIYPVLIDDRSSFVRKLTDSAIATGIVSRRNDAHSCVASVREHLPGLDWVADRLAYLPVGWWLSEADRDHVVSTIRAGW</sequence>
<dbReference type="Pfam" id="PF01041">
    <property type="entry name" value="DegT_DnrJ_EryC1"/>
    <property type="match status" value="1"/>
</dbReference>
<dbReference type="Proteomes" id="UP000677457">
    <property type="component" value="Unassembled WGS sequence"/>
</dbReference>
<dbReference type="PANTHER" id="PTHR30244">
    <property type="entry name" value="TRANSAMINASE"/>
    <property type="match status" value="1"/>
</dbReference>
<keyword evidence="5" id="KW-0032">Aminotransferase</keyword>
<keyword evidence="3 4" id="KW-0663">Pyridoxal phosphate</keyword>
<organism evidence="6 7">
    <name type="scientific">Salinispora arenicola</name>
    <dbReference type="NCBI Taxonomy" id="168697"/>
    <lineage>
        <taxon>Bacteria</taxon>
        <taxon>Bacillati</taxon>
        <taxon>Actinomycetota</taxon>
        <taxon>Actinomycetes</taxon>
        <taxon>Micromonosporales</taxon>
        <taxon>Micromonosporaceae</taxon>
        <taxon>Salinispora</taxon>
    </lineage>
</organism>
<evidence type="ECO:0000256" key="3">
    <source>
        <dbReference type="PIRSR" id="PIRSR000390-2"/>
    </source>
</evidence>
<accession>A0A542XRE5</accession>
<dbReference type="GeneID" id="93772630"/>
<gene>
    <name evidence="6" type="ORF">FB564_3437</name>
    <name evidence="5" type="ORF">Sar04_23730</name>
</gene>
<comment type="caution">
    <text evidence="6">The sequence shown here is derived from an EMBL/GenBank/DDBJ whole genome shotgun (WGS) entry which is preliminary data.</text>
</comment>
<evidence type="ECO:0000313" key="6">
    <source>
        <dbReference type="EMBL" id="TQL38243.1"/>
    </source>
</evidence>
<comment type="cofactor">
    <cofactor evidence="1">
        <name>pyridoxal 5'-phosphate</name>
        <dbReference type="ChEBI" id="CHEBI:597326"/>
    </cofactor>
</comment>
<dbReference type="EMBL" id="VFOL01000001">
    <property type="protein sequence ID" value="TQL38243.1"/>
    <property type="molecule type" value="Genomic_DNA"/>
</dbReference>